<feature type="domain" description="Cupin type-2" evidence="1">
    <location>
        <begin position="21"/>
        <end position="85"/>
    </location>
</feature>
<dbReference type="EMBL" id="LN885086">
    <property type="protein sequence ID" value="CUQ67545.1"/>
    <property type="molecule type" value="Genomic_DNA"/>
</dbReference>
<reference evidence="3" key="1">
    <citation type="submission" date="2015-09" db="EMBL/GenBank/DDBJ databases">
        <authorList>
            <person name="Daims H."/>
        </authorList>
    </citation>
    <scope>NUCLEOTIDE SEQUENCE [LARGE SCALE GENOMIC DNA]</scope>
</reference>
<dbReference type="Proteomes" id="UP000066284">
    <property type="component" value="Chromosome 1"/>
</dbReference>
<accession>A0A0S4KVZ1</accession>
<evidence type="ECO:0000259" key="1">
    <source>
        <dbReference type="Pfam" id="PF07883"/>
    </source>
</evidence>
<dbReference type="InterPro" id="IPR011051">
    <property type="entry name" value="RmlC_Cupin_sf"/>
</dbReference>
<dbReference type="CDD" id="cd02209">
    <property type="entry name" value="cupin_XRE_C"/>
    <property type="match status" value="1"/>
</dbReference>
<protein>
    <recommendedName>
        <fullName evidence="1">Cupin type-2 domain-containing protein</fullName>
    </recommendedName>
</protein>
<dbReference type="OrthoDB" id="9793521at2"/>
<dbReference type="Gene3D" id="2.60.120.10">
    <property type="entry name" value="Jelly Rolls"/>
    <property type="match status" value="1"/>
</dbReference>
<gene>
    <name evidence="2" type="ORF">NITINOP_2573</name>
</gene>
<evidence type="ECO:0000313" key="3">
    <source>
        <dbReference type="Proteomes" id="UP000066284"/>
    </source>
</evidence>
<name>A0A0S4KVZ1_9BACT</name>
<dbReference type="KEGG" id="nio:NITINOP_2573"/>
<keyword evidence="3" id="KW-1185">Reference proteome</keyword>
<sequence length="91" mass="10644">MVNLDTIRHKWQSRGFSCEVWIDPPGQVWEDYVHDVDELVMVLDGEVEFEIAGRIYHPAVGEELFIPAKARHSVRNRGATTSRWLYGYKRL</sequence>
<dbReference type="SUPFAM" id="SSF51182">
    <property type="entry name" value="RmlC-like cupins"/>
    <property type="match status" value="1"/>
</dbReference>
<dbReference type="InterPro" id="IPR013096">
    <property type="entry name" value="Cupin_2"/>
</dbReference>
<dbReference type="Pfam" id="PF07883">
    <property type="entry name" value="Cupin_2"/>
    <property type="match status" value="1"/>
</dbReference>
<dbReference type="STRING" id="1715989.NITINOP_2573"/>
<evidence type="ECO:0000313" key="2">
    <source>
        <dbReference type="EMBL" id="CUQ67545.1"/>
    </source>
</evidence>
<proteinExistence type="predicted"/>
<dbReference type="AlphaFoldDB" id="A0A0S4KVZ1"/>
<dbReference type="InterPro" id="IPR014710">
    <property type="entry name" value="RmlC-like_jellyroll"/>
</dbReference>
<dbReference type="RefSeq" id="WP_062486073.1">
    <property type="nucleotide sequence ID" value="NZ_LN885086.1"/>
</dbReference>
<organism evidence="2 3">
    <name type="scientific">Candidatus Nitrospira inopinata</name>
    <dbReference type="NCBI Taxonomy" id="1715989"/>
    <lineage>
        <taxon>Bacteria</taxon>
        <taxon>Pseudomonadati</taxon>
        <taxon>Nitrospirota</taxon>
        <taxon>Nitrospiria</taxon>
        <taxon>Nitrospirales</taxon>
        <taxon>Nitrospiraceae</taxon>
        <taxon>Nitrospira</taxon>
    </lineage>
</organism>